<dbReference type="CDD" id="cd04914">
    <property type="entry name" value="ACT_AKi-DapG-BS_1"/>
    <property type="match status" value="1"/>
</dbReference>
<feature type="binding site" evidence="14">
    <location>
        <begin position="214"/>
        <end position="215"/>
    </location>
    <ligand>
        <name>ATP</name>
        <dbReference type="ChEBI" id="CHEBI:30616"/>
    </ligand>
</feature>
<comment type="pathway">
    <text evidence="3 16">Amino-acid biosynthesis; L-methionine biosynthesis via de novo pathway; L-homoserine from L-aspartate: step 1/3.</text>
</comment>
<dbReference type="Gene3D" id="3.30.2130.10">
    <property type="entry name" value="VC0802-like"/>
    <property type="match status" value="1"/>
</dbReference>
<feature type="binding site" evidence="14">
    <location>
        <begin position="178"/>
        <end position="179"/>
    </location>
    <ligand>
        <name>ATP</name>
        <dbReference type="ChEBI" id="CHEBI:30616"/>
    </ligand>
</feature>
<keyword evidence="21" id="KW-1185">Reference proteome</keyword>
<evidence type="ECO:0000256" key="15">
    <source>
        <dbReference type="RuleBase" id="RU003448"/>
    </source>
</evidence>
<keyword evidence="8 14" id="KW-0547">Nucleotide-binding</keyword>
<evidence type="ECO:0000256" key="6">
    <source>
        <dbReference type="ARBA" id="ARBA00022605"/>
    </source>
</evidence>
<evidence type="ECO:0000256" key="7">
    <source>
        <dbReference type="ARBA" id="ARBA00022679"/>
    </source>
</evidence>
<name>A0A1Y0CNH7_9BACI</name>
<organism evidence="20 23">
    <name type="scientific">Sutcliffiella horikoshii</name>
    <dbReference type="NCBI Taxonomy" id="79883"/>
    <lineage>
        <taxon>Bacteria</taxon>
        <taxon>Bacillati</taxon>
        <taxon>Bacillota</taxon>
        <taxon>Bacilli</taxon>
        <taxon>Bacillales</taxon>
        <taxon>Bacillaceae</taxon>
        <taxon>Sutcliffiella</taxon>
    </lineage>
</organism>
<evidence type="ECO:0000256" key="5">
    <source>
        <dbReference type="ARBA" id="ARBA00010122"/>
    </source>
</evidence>
<feature type="domain" description="ACT" evidence="17">
    <location>
        <begin position="344"/>
        <end position="410"/>
    </location>
</feature>
<reference evidence="22 23" key="2">
    <citation type="submission" date="2019-08" db="EMBL/GenBank/DDBJ databases">
        <title>Bacillus genomes from the desert of Cuatro Cienegas, Coahuila.</title>
        <authorList>
            <person name="Olmedo-Alvarez G."/>
        </authorList>
    </citation>
    <scope>NUCLEOTIDE SEQUENCE [LARGE SCALE GENOMIC DNA]</scope>
    <source>
        <strain evidence="19 22">CH88_3T</strain>
        <strain evidence="20 23">CH98b_3T</strain>
    </source>
</reference>
<dbReference type="InterPro" id="IPR045865">
    <property type="entry name" value="ACT-like_dom_sf"/>
</dbReference>
<dbReference type="InterPro" id="IPR002912">
    <property type="entry name" value="ACT_dom"/>
</dbReference>
<comment type="similarity">
    <text evidence="5 15">Belongs to the aspartokinase family.</text>
</comment>
<dbReference type="Proteomes" id="UP000323393">
    <property type="component" value="Unassembled WGS sequence"/>
</dbReference>
<evidence type="ECO:0000256" key="2">
    <source>
        <dbReference type="ARBA" id="ARBA00004766"/>
    </source>
</evidence>
<sequence length="423" mass="45839">MKIIVQKFGGTSVRDETSRHAAVKHIKKAVNDGYKVVVVVSAMGRKGEPYATDTLLNLVEKGKNNVSRREIDMLLSCGEIISSIVFSSLLQKEGISATALNGPQAGFRTNNDHTNARIIEMKCERLLEMLELHQVVVVAGFQGETKNGDISTIGRGGSDTSAAALGAALQAEWIDIFTDVEGVMTADPRIVKDASPLPVVTYNEICNMAYQGAKVIHPRAVEIAMQAKIPIRIRSTYSNSTGTLVTSLDRMGKGADVKDRLITGIAHVPNVTQIKVFAKEGNYGIQTEVFRAMANEQISVDFFNISPTSVVYTVTDEMSEKAINVLRKLGYEPKVNRHCAKVATVGAGMTGVPGVTSKIVTALSELGIQILQSADSHTTIWVLVKQEDMIKAVNALHKAFNLAKKQITIIHPTAEEGEKTVHD</sequence>
<evidence type="ECO:0000256" key="11">
    <source>
        <dbReference type="ARBA" id="ARBA00022915"/>
    </source>
</evidence>
<evidence type="ECO:0000256" key="4">
    <source>
        <dbReference type="ARBA" id="ARBA00005139"/>
    </source>
</evidence>
<evidence type="ECO:0000256" key="8">
    <source>
        <dbReference type="ARBA" id="ARBA00022741"/>
    </source>
</evidence>
<evidence type="ECO:0000256" key="3">
    <source>
        <dbReference type="ARBA" id="ARBA00004986"/>
    </source>
</evidence>
<evidence type="ECO:0000313" key="19">
    <source>
        <dbReference type="EMBL" id="TYS61656.1"/>
    </source>
</evidence>
<evidence type="ECO:0000313" key="23">
    <source>
        <dbReference type="Proteomes" id="UP000324517"/>
    </source>
</evidence>
<dbReference type="PROSITE" id="PS00324">
    <property type="entry name" value="ASPARTOKINASE"/>
    <property type="match status" value="1"/>
</dbReference>
<dbReference type="EC" id="2.7.2.4" evidence="15"/>
<dbReference type="KEGG" id="bhk:B4U37_10230"/>
<comment type="catalytic activity">
    <reaction evidence="13 15">
        <text>L-aspartate + ATP = 4-phospho-L-aspartate + ADP</text>
        <dbReference type="Rhea" id="RHEA:23776"/>
        <dbReference type="ChEBI" id="CHEBI:29991"/>
        <dbReference type="ChEBI" id="CHEBI:30616"/>
        <dbReference type="ChEBI" id="CHEBI:57535"/>
        <dbReference type="ChEBI" id="CHEBI:456216"/>
        <dbReference type="EC" id="2.7.2.4"/>
    </reaction>
</comment>
<dbReference type="OrthoDB" id="9799110at2"/>
<feature type="binding site" evidence="14">
    <location>
        <begin position="7"/>
        <end position="10"/>
    </location>
    <ligand>
        <name>ATP</name>
        <dbReference type="ChEBI" id="CHEBI:30616"/>
    </ligand>
</feature>
<keyword evidence="12" id="KW-0457">Lysine biosynthesis</keyword>
<evidence type="ECO:0000256" key="14">
    <source>
        <dbReference type="PIRSR" id="PIRSR000726-1"/>
    </source>
</evidence>
<protein>
    <recommendedName>
        <fullName evidence="15">Aspartokinase</fullName>
        <ecNumber evidence="15">2.7.2.4</ecNumber>
    </recommendedName>
</protein>
<dbReference type="UniPathway" id="UPA00051">
    <property type="reaction ID" value="UER00462"/>
</dbReference>
<keyword evidence="10 14" id="KW-0067">ATP-binding</keyword>
<dbReference type="Proteomes" id="UP000324517">
    <property type="component" value="Unassembled WGS sequence"/>
</dbReference>
<dbReference type="GeneID" id="96738798"/>
<dbReference type="PANTHER" id="PTHR21499">
    <property type="entry name" value="ASPARTATE KINASE"/>
    <property type="match status" value="1"/>
</dbReference>
<proteinExistence type="inferred from homology"/>
<dbReference type="UniPathway" id="UPA00050">
    <property type="reaction ID" value="UER00461"/>
</dbReference>
<dbReference type="InterPro" id="IPR018042">
    <property type="entry name" value="Aspartate_kinase_CS"/>
</dbReference>
<dbReference type="Pfam" id="PF00696">
    <property type="entry name" value="AA_kinase"/>
    <property type="match status" value="1"/>
</dbReference>
<evidence type="ECO:0000313" key="22">
    <source>
        <dbReference type="Proteomes" id="UP000323393"/>
    </source>
</evidence>
<dbReference type="FunFam" id="3.30.2130.10:FF:000005">
    <property type="entry name" value="Aspartokinase"/>
    <property type="match status" value="1"/>
</dbReference>
<dbReference type="UniPathway" id="UPA00034">
    <property type="reaction ID" value="UER00015"/>
</dbReference>
<evidence type="ECO:0000256" key="16">
    <source>
        <dbReference type="RuleBase" id="RU004249"/>
    </source>
</evidence>
<evidence type="ECO:0000259" key="17">
    <source>
        <dbReference type="PROSITE" id="PS51671"/>
    </source>
</evidence>
<dbReference type="InterPro" id="IPR001341">
    <property type="entry name" value="Asp_kinase"/>
</dbReference>
<feature type="binding site" evidence="14">
    <location>
        <position position="189"/>
    </location>
    <ligand>
        <name>ATP</name>
        <dbReference type="ChEBI" id="CHEBI:30616"/>
    </ligand>
</feature>
<dbReference type="InterPro" id="IPR001048">
    <property type="entry name" value="Asp/Glu/Uridylate_kinase"/>
</dbReference>
<dbReference type="Proteomes" id="UP000195573">
    <property type="component" value="Chromosome"/>
</dbReference>
<dbReference type="NCBIfam" id="NF006068">
    <property type="entry name" value="PRK08210.1"/>
    <property type="match status" value="1"/>
</dbReference>
<dbReference type="PANTHER" id="PTHR21499:SF3">
    <property type="entry name" value="ASPARTOKINASE"/>
    <property type="match status" value="1"/>
</dbReference>
<comment type="pathway">
    <text evidence="2 16">Amino-acid biosynthesis; L-lysine biosynthesis via DAP pathway; (S)-tetrahydrodipicolinate from L-aspartate: step 1/4.</text>
</comment>
<dbReference type="GO" id="GO:0019877">
    <property type="term" value="P:diaminopimelate biosynthetic process"/>
    <property type="evidence" value="ECO:0007669"/>
    <property type="project" value="UniProtKB-KW"/>
</dbReference>
<feature type="binding site" evidence="14">
    <location>
        <position position="79"/>
    </location>
    <ligand>
        <name>substrate</name>
    </ligand>
</feature>
<dbReference type="GO" id="GO:0009089">
    <property type="term" value="P:lysine biosynthetic process via diaminopimelate"/>
    <property type="evidence" value="ECO:0007669"/>
    <property type="project" value="UniProtKB-UniPathway"/>
</dbReference>
<comment type="pathway">
    <text evidence="4 16">Amino-acid biosynthesis; L-threonine biosynthesis; L-threonine from L-aspartate: step 1/5.</text>
</comment>
<dbReference type="EMBL" id="CP020880">
    <property type="protein sequence ID" value="ART76395.1"/>
    <property type="molecule type" value="Genomic_DNA"/>
</dbReference>
<evidence type="ECO:0000313" key="20">
    <source>
        <dbReference type="EMBL" id="TYS72894.1"/>
    </source>
</evidence>
<dbReference type="RefSeq" id="WP_088018131.1">
    <property type="nucleotide sequence ID" value="NZ_CP020880.1"/>
</dbReference>
<evidence type="ECO:0000313" key="18">
    <source>
        <dbReference type="EMBL" id="ART76395.1"/>
    </source>
</evidence>
<dbReference type="Pfam" id="PF13840">
    <property type="entry name" value="ACT_7"/>
    <property type="match status" value="1"/>
</dbReference>
<dbReference type="InterPro" id="IPR036393">
    <property type="entry name" value="AceGlu_kinase-like_sf"/>
</dbReference>
<dbReference type="AlphaFoldDB" id="A0A1Y0CNH7"/>
<dbReference type="FunFam" id="3.40.1160.10:FF:000002">
    <property type="entry name" value="Aspartokinase"/>
    <property type="match status" value="1"/>
</dbReference>
<evidence type="ECO:0000256" key="9">
    <source>
        <dbReference type="ARBA" id="ARBA00022777"/>
    </source>
</evidence>
<evidence type="ECO:0000256" key="12">
    <source>
        <dbReference type="ARBA" id="ARBA00023154"/>
    </source>
</evidence>
<evidence type="ECO:0000256" key="10">
    <source>
        <dbReference type="ARBA" id="ARBA00022840"/>
    </source>
</evidence>
<dbReference type="GO" id="GO:0005829">
    <property type="term" value="C:cytosol"/>
    <property type="evidence" value="ECO:0007669"/>
    <property type="project" value="TreeGrafter"/>
</dbReference>
<dbReference type="InterPro" id="IPR005260">
    <property type="entry name" value="Asp_kin_monofn"/>
</dbReference>
<keyword evidence="9 15" id="KW-0418">Kinase</keyword>
<dbReference type="EMBL" id="VTEU01000001">
    <property type="protein sequence ID" value="TYS61656.1"/>
    <property type="molecule type" value="Genomic_DNA"/>
</dbReference>
<keyword evidence="11" id="KW-0220">Diaminopimelate biosynthesis</keyword>
<accession>A0A1Y0CNH7</accession>
<dbReference type="GO" id="GO:0005524">
    <property type="term" value="F:ATP binding"/>
    <property type="evidence" value="ECO:0007669"/>
    <property type="project" value="UniProtKB-KW"/>
</dbReference>
<evidence type="ECO:0000256" key="1">
    <source>
        <dbReference type="ARBA" id="ARBA00003121"/>
    </source>
</evidence>
<dbReference type="NCBIfam" id="TIGR00657">
    <property type="entry name" value="asp_kinases"/>
    <property type="match status" value="1"/>
</dbReference>
<dbReference type="EMBL" id="VTET01000003">
    <property type="protein sequence ID" value="TYS72894.1"/>
    <property type="molecule type" value="Genomic_DNA"/>
</dbReference>
<dbReference type="NCBIfam" id="TIGR00656">
    <property type="entry name" value="asp_kin_monofn"/>
    <property type="match status" value="1"/>
</dbReference>
<evidence type="ECO:0000256" key="13">
    <source>
        <dbReference type="ARBA" id="ARBA00047872"/>
    </source>
</evidence>
<comment type="function">
    <text evidence="1">Catalyzes the phosphorylation of the beta-carboxyl group of aspartic acid with ATP to yield 4-phospho-L-aspartate, which is involved in the branched biosynthetic pathway leading to the biosynthesis of amino acids threonine, isoleucine and methionine.</text>
</comment>
<dbReference type="PROSITE" id="PS51671">
    <property type="entry name" value="ACT"/>
    <property type="match status" value="1"/>
</dbReference>
<dbReference type="GO" id="GO:0009088">
    <property type="term" value="P:threonine biosynthetic process"/>
    <property type="evidence" value="ECO:0007669"/>
    <property type="project" value="UniProtKB-UniPathway"/>
</dbReference>
<dbReference type="SUPFAM" id="SSF55021">
    <property type="entry name" value="ACT-like"/>
    <property type="match status" value="2"/>
</dbReference>
<evidence type="ECO:0000313" key="21">
    <source>
        <dbReference type="Proteomes" id="UP000195573"/>
    </source>
</evidence>
<dbReference type="InterPro" id="IPR027795">
    <property type="entry name" value="CASTOR_ACT_dom"/>
</dbReference>
<dbReference type="PIRSF" id="PIRSF000726">
    <property type="entry name" value="Asp_kin"/>
    <property type="match status" value="1"/>
</dbReference>
<keyword evidence="6 16" id="KW-0028">Amino-acid biosynthesis</keyword>
<dbReference type="GO" id="GO:0009090">
    <property type="term" value="P:homoserine biosynthetic process"/>
    <property type="evidence" value="ECO:0007669"/>
    <property type="project" value="TreeGrafter"/>
</dbReference>
<dbReference type="Gene3D" id="3.40.1160.10">
    <property type="entry name" value="Acetylglutamate kinase-like"/>
    <property type="match status" value="1"/>
</dbReference>
<reference evidence="18 21" key="1">
    <citation type="submission" date="2017-04" db="EMBL/GenBank/DDBJ databases">
        <title>Complete Genome Sequence of the Bacillus horikoshii 20a strain from Cuatro Cienegas, Coahuila, Mexico.</title>
        <authorList>
            <person name="Zarza E."/>
            <person name="Alcaraz L.D."/>
            <person name="Aguilar-Salinas B."/>
            <person name="Islas A."/>
            <person name="Olmedo-Alvarez G."/>
        </authorList>
    </citation>
    <scope>NUCLEOTIDE SEQUENCE [LARGE SCALE GENOMIC DNA]</scope>
    <source>
        <strain evidence="18 21">20a</strain>
    </source>
</reference>
<dbReference type="GO" id="GO:0004072">
    <property type="term" value="F:aspartate kinase activity"/>
    <property type="evidence" value="ECO:0007669"/>
    <property type="project" value="UniProtKB-EC"/>
</dbReference>
<keyword evidence="7 15" id="KW-0808">Transferase</keyword>
<dbReference type="SUPFAM" id="SSF53633">
    <property type="entry name" value="Carbamate kinase-like"/>
    <property type="match status" value="1"/>
</dbReference>
<gene>
    <name evidence="20" type="primary">dapG</name>
    <name evidence="18" type="ORF">B4U37_10230</name>
    <name evidence="19" type="ORF">FZC74_05095</name>
    <name evidence="20" type="ORF">FZC75_07425</name>
</gene>
<feature type="binding site" evidence="14">
    <location>
        <position position="52"/>
    </location>
    <ligand>
        <name>substrate</name>
    </ligand>
</feature>